<gene>
    <name evidence="2" type="ORF">UFOPK3772_00062</name>
</gene>
<keyword evidence="1" id="KW-0812">Transmembrane</keyword>
<accession>A0A6J7IB55</accession>
<feature type="transmembrane region" description="Helical" evidence="1">
    <location>
        <begin position="46"/>
        <end position="66"/>
    </location>
</feature>
<dbReference type="Pfam" id="PF11196">
    <property type="entry name" value="DUF2834"/>
    <property type="match status" value="1"/>
</dbReference>
<name>A0A6J7IB55_9ZZZZ</name>
<dbReference type="InterPro" id="IPR021362">
    <property type="entry name" value="DUF2834"/>
</dbReference>
<keyword evidence="1" id="KW-0472">Membrane</keyword>
<feature type="transmembrane region" description="Helical" evidence="1">
    <location>
        <begin position="78"/>
        <end position="98"/>
    </location>
</feature>
<proteinExistence type="predicted"/>
<protein>
    <submittedName>
        <fullName evidence="2">Unannotated protein</fullName>
    </submittedName>
</protein>
<evidence type="ECO:0000313" key="2">
    <source>
        <dbReference type="EMBL" id="CAB4927754.1"/>
    </source>
</evidence>
<organism evidence="2">
    <name type="scientific">freshwater metagenome</name>
    <dbReference type="NCBI Taxonomy" id="449393"/>
    <lineage>
        <taxon>unclassified sequences</taxon>
        <taxon>metagenomes</taxon>
        <taxon>ecological metagenomes</taxon>
    </lineage>
</organism>
<feature type="transmembrane region" description="Helical" evidence="1">
    <location>
        <begin position="7"/>
        <end position="26"/>
    </location>
</feature>
<evidence type="ECO:0000256" key="1">
    <source>
        <dbReference type="SAM" id="Phobius"/>
    </source>
</evidence>
<keyword evidence="1" id="KW-1133">Transmembrane helix</keyword>
<reference evidence="2" key="1">
    <citation type="submission" date="2020-05" db="EMBL/GenBank/DDBJ databases">
        <authorList>
            <person name="Chiriac C."/>
            <person name="Salcher M."/>
            <person name="Ghai R."/>
            <person name="Kavagutti S V."/>
        </authorList>
    </citation>
    <scope>NUCLEOTIDE SEQUENCE</scope>
</reference>
<sequence length="115" mass="12162">MRLNPAAIVYLGLAAIGLVGTAYFNVTGFTGLSGNFFAAWFANPAVSSLSVDLLVSASAASIFIILEGSRLGMKWPWLYVLGSFVTAVAFTLPLFLAMRERHLSADSGGRLDSAD</sequence>
<dbReference type="EMBL" id="CAFBNE010000001">
    <property type="protein sequence ID" value="CAB4927754.1"/>
    <property type="molecule type" value="Genomic_DNA"/>
</dbReference>
<dbReference type="AlphaFoldDB" id="A0A6J7IB55"/>